<dbReference type="SUPFAM" id="SSF52540">
    <property type="entry name" value="P-loop containing nucleoside triphosphate hydrolases"/>
    <property type="match status" value="1"/>
</dbReference>
<feature type="compositionally biased region" description="Polar residues" evidence="1">
    <location>
        <begin position="143"/>
        <end position="153"/>
    </location>
</feature>
<organism evidence="3 4">
    <name type="scientific">Agaricus bisporus var. burnettii</name>
    <dbReference type="NCBI Taxonomy" id="192524"/>
    <lineage>
        <taxon>Eukaryota</taxon>
        <taxon>Fungi</taxon>
        <taxon>Dikarya</taxon>
        <taxon>Basidiomycota</taxon>
        <taxon>Agaricomycotina</taxon>
        <taxon>Agaricomycetes</taxon>
        <taxon>Agaricomycetidae</taxon>
        <taxon>Agaricales</taxon>
        <taxon>Agaricineae</taxon>
        <taxon>Agaricaceae</taxon>
        <taxon>Agaricus</taxon>
    </lineage>
</organism>
<dbReference type="InterPro" id="IPR027417">
    <property type="entry name" value="P-loop_NTPase"/>
</dbReference>
<dbReference type="GO" id="GO:0002098">
    <property type="term" value="P:tRNA wobble uridine modification"/>
    <property type="evidence" value="ECO:0007669"/>
    <property type="project" value="TreeGrafter"/>
</dbReference>
<dbReference type="Proteomes" id="UP000629468">
    <property type="component" value="Unassembled WGS sequence"/>
</dbReference>
<protein>
    <recommendedName>
        <fullName evidence="2">G domain-containing protein</fullName>
    </recommendedName>
</protein>
<dbReference type="GO" id="GO:0005525">
    <property type="term" value="F:GTP binding"/>
    <property type="evidence" value="ECO:0007669"/>
    <property type="project" value="InterPro"/>
</dbReference>
<feature type="domain" description="G" evidence="2">
    <location>
        <begin position="191"/>
        <end position="284"/>
    </location>
</feature>
<dbReference type="PANTHER" id="PTHR42714">
    <property type="entry name" value="TRNA MODIFICATION GTPASE GTPBP3"/>
    <property type="match status" value="1"/>
</dbReference>
<evidence type="ECO:0000313" key="4">
    <source>
        <dbReference type="Proteomes" id="UP000629468"/>
    </source>
</evidence>
<dbReference type="PANTHER" id="PTHR42714:SF2">
    <property type="entry name" value="TRNA MODIFICATION GTPASE GTPBP3, MITOCHONDRIAL"/>
    <property type="match status" value="1"/>
</dbReference>
<dbReference type="AlphaFoldDB" id="A0A8H7C300"/>
<feature type="compositionally biased region" description="Polar residues" evidence="1">
    <location>
        <begin position="115"/>
        <end position="132"/>
    </location>
</feature>
<dbReference type="InterPro" id="IPR006073">
    <property type="entry name" value="GTP-bd"/>
</dbReference>
<dbReference type="Pfam" id="PF01926">
    <property type="entry name" value="MMR_HSR1"/>
    <property type="match status" value="1"/>
</dbReference>
<evidence type="ECO:0000313" key="3">
    <source>
        <dbReference type="EMBL" id="KAF7761233.1"/>
    </source>
</evidence>
<dbReference type="InterPro" id="IPR025662">
    <property type="entry name" value="Sigma_54_int_dom_ATP-bd_1"/>
</dbReference>
<accession>A0A8H7C300</accession>
<dbReference type="GO" id="GO:0030488">
    <property type="term" value="P:tRNA methylation"/>
    <property type="evidence" value="ECO:0007669"/>
    <property type="project" value="TreeGrafter"/>
</dbReference>
<dbReference type="GO" id="GO:0005737">
    <property type="term" value="C:cytoplasm"/>
    <property type="evidence" value="ECO:0007669"/>
    <property type="project" value="TreeGrafter"/>
</dbReference>
<evidence type="ECO:0000256" key="1">
    <source>
        <dbReference type="SAM" id="MobiDB-lite"/>
    </source>
</evidence>
<dbReference type="CDD" id="cd00882">
    <property type="entry name" value="Ras_like_GTPase"/>
    <property type="match status" value="1"/>
</dbReference>
<name>A0A8H7C300_AGABI</name>
<gene>
    <name evidence="3" type="ORF">Agabi119p4_10642</name>
</gene>
<sequence>MSLEIIRTLNPQRFNAFLSFYPAPPAPVLNQAVTALLNESHTSWKTCPQAKFPNRRREGFYSRGKHSNNIAYGVQTMPWFSKTSSSDSPPADYARPQRPSDGRSNQYEQRRQDENPVQYQVPHSTTTPSHSYQEVPGGHHQQPYPQRTLSVPIQTPEPRATTHSRSRKNKSHTIPRTPLFRESELKGPANIVIFGETGTGKSSLINMLSDERTAAVSNLAVGCTFESAPYPVSIDGVRYTLWDSAGLNEGDAGSVPGDIALHHLRDLVNNLNDGISLLVYCIRGSRYRDIIKVNYDLFTEIICQSEVPVVIVVTGLENEECMEDWWKVNEKEFTGRGMKFRGHACITTSKGKKNMFEEEYEESLVTVRALIQKCCPKNAWVVGSEEWFDRITHRIQDYYDTYNGYSHEATGRYSSERGGSSRLRAQQEKPLLYKFAEKLITFLLS</sequence>
<evidence type="ECO:0000259" key="2">
    <source>
        <dbReference type="Pfam" id="PF01926"/>
    </source>
</evidence>
<proteinExistence type="predicted"/>
<feature type="region of interest" description="Disordered" evidence="1">
    <location>
        <begin position="81"/>
        <end position="174"/>
    </location>
</feature>
<comment type="caution">
    <text evidence="3">The sequence shown here is derived from an EMBL/GenBank/DDBJ whole genome shotgun (WGS) entry which is preliminary data.</text>
</comment>
<feature type="compositionally biased region" description="Basic residues" evidence="1">
    <location>
        <begin position="162"/>
        <end position="173"/>
    </location>
</feature>
<dbReference type="Gene3D" id="3.40.50.300">
    <property type="entry name" value="P-loop containing nucleotide triphosphate hydrolases"/>
    <property type="match status" value="1"/>
</dbReference>
<dbReference type="EMBL" id="JABXXO010000014">
    <property type="protein sequence ID" value="KAF7761233.1"/>
    <property type="molecule type" value="Genomic_DNA"/>
</dbReference>
<dbReference type="PROSITE" id="PS00675">
    <property type="entry name" value="SIGMA54_INTERACT_1"/>
    <property type="match status" value="1"/>
</dbReference>
<reference evidence="3 4" key="1">
    <citation type="journal article" name="Sci. Rep.">
        <title>Telomere-to-telomere assembled and centromere annotated genomes of the two main subspecies of the button mushroom Agaricus bisporus reveal especially polymorphic chromosome ends.</title>
        <authorList>
            <person name="Sonnenberg A.S.M."/>
            <person name="Sedaghat-Telgerd N."/>
            <person name="Lavrijssen B."/>
            <person name="Ohm R.A."/>
            <person name="Hendrickx P.M."/>
            <person name="Scholtmeijer K."/>
            <person name="Baars J.J.P."/>
            <person name="van Peer A."/>
        </authorList>
    </citation>
    <scope>NUCLEOTIDE SEQUENCE [LARGE SCALE GENOMIC DNA]</scope>
    <source>
        <strain evidence="3 4">H119_p4</strain>
    </source>
</reference>